<evidence type="ECO:0000313" key="14">
    <source>
        <dbReference type="Proteomes" id="UP000186931"/>
    </source>
</evidence>
<proteinExistence type="inferred from homology"/>
<keyword evidence="8" id="KW-0299">Galactose metabolism</keyword>
<evidence type="ECO:0000259" key="12">
    <source>
        <dbReference type="Pfam" id="PF01370"/>
    </source>
</evidence>
<evidence type="ECO:0000256" key="6">
    <source>
        <dbReference type="ARBA" id="ARBA00018569"/>
    </source>
</evidence>
<dbReference type="GO" id="GO:0006012">
    <property type="term" value="P:galactose metabolic process"/>
    <property type="evidence" value="ECO:0007669"/>
    <property type="project" value="UniProtKB-KW"/>
</dbReference>
<protein>
    <recommendedName>
        <fullName evidence="6">UDP-glucose 4-epimerase</fullName>
        <ecNumber evidence="5">5.1.3.2</ecNumber>
    </recommendedName>
    <alternativeName>
        <fullName evidence="11">Galactowaldenase</fullName>
    </alternativeName>
    <alternativeName>
        <fullName evidence="10">UDP-galactose 4-epimerase</fullName>
    </alternativeName>
</protein>
<accession>A0A1E8E139</accession>
<keyword evidence="7" id="KW-0520">NAD</keyword>
<dbReference type="GO" id="GO:0003978">
    <property type="term" value="F:UDP-glucose 4-epimerase activity"/>
    <property type="evidence" value="ECO:0007669"/>
    <property type="project" value="UniProtKB-EC"/>
</dbReference>
<evidence type="ECO:0000256" key="2">
    <source>
        <dbReference type="ARBA" id="ARBA00001911"/>
    </source>
</evidence>
<dbReference type="RefSeq" id="WP_070155152.1">
    <property type="nucleotide sequence ID" value="NZ_MKQS01000021.1"/>
</dbReference>
<comment type="catalytic activity">
    <reaction evidence="1">
        <text>UDP-alpha-D-glucose = UDP-alpha-D-galactose</text>
        <dbReference type="Rhea" id="RHEA:22168"/>
        <dbReference type="ChEBI" id="CHEBI:58885"/>
        <dbReference type="ChEBI" id="CHEBI:66914"/>
        <dbReference type="EC" id="5.1.3.2"/>
    </reaction>
</comment>
<evidence type="ECO:0000256" key="9">
    <source>
        <dbReference type="ARBA" id="ARBA00023235"/>
    </source>
</evidence>
<dbReference type="Proteomes" id="UP000186931">
    <property type="component" value="Unassembled WGS sequence"/>
</dbReference>
<dbReference type="SUPFAM" id="SSF51735">
    <property type="entry name" value="NAD(P)-binding Rossmann-fold domains"/>
    <property type="match status" value="1"/>
</dbReference>
<feature type="domain" description="NAD-dependent epimerase/dehydratase" evidence="12">
    <location>
        <begin position="2"/>
        <end position="260"/>
    </location>
</feature>
<dbReference type="PANTHER" id="PTHR43725">
    <property type="entry name" value="UDP-GLUCOSE 4-EPIMERASE"/>
    <property type="match status" value="1"/>
</dbReference>
<sequence length="334" mass="37674">MILVTGGLGFIGSHIALSLMAQGQEVIIVDNLSNSSMQTLERLEYITGRYVPFAKLDVRNTPALNKVFEQYSITAVVHCAGFKSLEESVLKPLEYYNDNVSSIMSLLRSMQRTGVRSLVHLSSIAVYGKSGLNLEESQSFNYSYANPYVKSQQMVEEIIRDTFRTDDEWNIAILRLSNIAGAFEHGILGEVVAPLPKNIVPLAMQVAVKQREAIELRQQANTADQTVERSFLHVLDVCEAVIASLHWLFEQTHSCEAFNIAGEVVSIQQLLARIAEVTDAEIATVPAIHYEYPELDQLGAVIDKAQQYLHWQPKRSLEKMLEDEWRFYQNTLKH</sequence>
<dbReference type="InterPro" id="IPR036291">
    <property type="entry name" value="NAD(P)-bd_dom_sf"/>
</dbReference>
<evidence type="ECO:0000256" key="4">
    <source>
        <dbReference type="ARBA" id="ARBA00007637"/>
    </source>
</evidence>
<evidence type="ECO:0000313" key="13">
    <source>
        <dbReference type="EMBL" id="OFE42933.1"/>
    </source>
</evidence>
<comment type="cofactor">
    <cofactor evidence="2">
        <name>NAD(+)</name>
        <dbReference type="ChEBI" id="CHEBI:57540"/>
    </cofactor>
</comment>
<dbReference type="EMBL" id="MKQS01000021">
    <property type="protein sequence ID" value="OFE42933.1"/>
    <property type="molecule type" value="Genomic_DNA"/>
</dbReference>
<dbReference type="InterPro" id="IPR001509">
    <property type="entry name" value="Epimerase_deHydtase"/>
</dbReference>
<evidence type="ECO:0000256" key="8">
    <source>
        <dbReference type="ARBA" id="ARBA00023144"/>
    </source>
</evidence>
<evidence type="ECO:0000256" key="1">
    <source>
        <dbReference type="ARBA" id="ARBA00000083"/>
    </source>
</evidence>
<comment type="similarity">
    <text evidence="4">Belongs to the NAD(P)-dependent epimerase/dehydratase family.</text>
</comment>
<evidence type="ECO:0000256" key="3">
    <source>
        <dbReference type="ARBA" id="ARBA00004947"/>
    </source>
</evidence>
<evidence type="ECO:0000256" key="7">
    <source>
        <dbReference type="ARBA" id="ARBA00023027"/>
    </source>
</evidence>
<dbReference type="Gene3D" id="3.90.25.10">
    <property type="entry name" value="UDP-galactose 4-epimerase, domain 1"/>
    <property type="match status" value="1"/>
</dbReference>
<dbReference type="STRING" id="202956.BJN41_11480"/>
<dbReference type="Gene3D" id="3.40.50.720">
    <property type="entry name" value="NAD(P)-binding Rossmann-like Domain"/>
    <property type="match status" value="1"/>
</dbReference>
<keyword evidence="8" id="KW-0119">Carbohydrate metabolism</keyword>
<evidence type="ECO:0000256" key="5">
    <source>
        <dbReference type="ARBA" id="ARBA00013189"/>
    </source>
</evidence>
<name>A0A1E8E139_9GAMM</name>
<comment type="pathway">
    <text evidence="3">Carbohydrate metabolism; galactose metabolism.</text>
</comment>
<organism evidence="13 14">
    <name type="scientific">Acinetobacter towneri</name>
    <dbReference type="NCBI Taxonomy" id="202956"/>
    <lineage>
        <taxon>Bacteria</taxon>
        <taxon>Pseudomonadati</taxon>
        <taxon>Pseudomonadota</taxon>
        <taxon>Gammaproteobacteria</taxon>
        <taxon>Moraxellales</taxon>
        <taxon>Moraxellaceae</taxon>
        <taxon>Acinetobacter</taxon>
    </lineage>
</organism>
<evidence type="ECO:0000256" key="11">
    <source>
        <dbReference type="ARBA" id="ARBA00033067"/>
    </source>
</evidence>
<dbReference type="GO" id="GO:0005829">
    <property type="term" value="C:cytosol"/>
    <property type="evidence" value="ECO:0007669"/>
    <property type="project" value="TreeGrafter"/>
</dbReference>
<comment type="caution">
    <text evidence="13">The sequence shown here is derived from an EMBL/GenBank/DDBJ whole genome shotgun (WGS) entry which is preliminary data.</text>
</comment>
<reference evidence="13 14" key="1">
    <citation type="submission" date="2016-10" db="EMBL/GenBank/DDBJ databases">
        <title>Genome of airborne Acinetobacter sp. 5-2Ac02 in the hospital environment: Species near to Acinetobacter towneri.</title>
        <authorList>
            <person name="Barbosa B."/>
            <person name="Fernandez-Garcia L."/>
            <person name="Gato E."/>
            <person name="Leao R."/>
            <person name="Albano R."/>
            <person name="Fernandez B."/>
            <person name="Fernandez-Cuenca F."/>
            <person name="Marques E."/>
            <person name="Tomas M."/>
        </authorList>
    </citation>
    <scope>NUCLEOTIDE SEQUENCE [LARGE SCALE GENOMIC DNA]</scope>
    <source>
        <strain evidence="13 14">5-2Ac02</strain>
    </source>
</reference>
<dbReference type="Pfam" id="PF01370">
    <property type="entry name" value="Epimerase"/>
    <property type="match status" value="1"/>
</dbReference>
<dbReference type="eggNOG" id="COG1087">
    <property type="taxonomic scope" value="Bacteria"/>
</dbReference>
<keyword evidence="9" id="KW-0413">Isomerase</keyword>
<evidence type="ECO:0000256" key="10">
    <source>
        <dbReference type="ARBA" id="ARBA00031367"/>
    </source>
</evidence>
<dbReference type="AlphaFoldDB" id="A0A1E8E139"/>
<dbReference type="EC" id="5.1.3.2" evidence="5"/>
<dbReference type="PANTHER" id="PTHR43725:SF47">
    <property type="entry name" value="UDP-GLUCOSE 4-EPIMERASE"/>
    <property type="match status" value="1"/>
</dbReference>
<gene>
    <name evidence="13" type="ORF">BJN41_11480</name>
</gene>